<comment type="similarity">
    <text evidence="2">Belongs to the TRAFAC class myosin-kinesin ATPase superfamily. Kinesin family.</text>
</comment>
<evidence type="ECO:0000313" key="5">
    <source>
        <dbReference type="EMBL" id="KAJ8428672.1"/>
    </source>
</evidence>
<dbReference type="InterPro" id="IPR027417">
    <property type="entry name" value="P-loop_NTPase"/>
</dbReference>
<dbReference type="PROSITE" id="PS50067">
    <property type="entry name" value="KINESIN_MOTOR_2"/>
    <property type="match status" value="1"/>
</dbReference>
<dbReference type="PANTHER" id="PTHR47972:SF46">
    <property type="entry name" value="KINESIN-LIKE PROTEIN"/>
    <property type="match status" value="1"/>
</dbReference>
<dbReference type="Proteomes" id="UP001153076">
    <property type="component" value="Unassembled WGS sequence"/>
</dbReference>
<dbReference type="EMBL" id="JAKOGI010000982">
    <property type="protein sequence ID" value="KAJ8428672.1"/>
    <property type="molecule type" value="Genomic_DNA"/>
</dbReference>
<dbReference type="SUPFAM" id="SSF52540">
    <property type="entry name" value="P-loop containing nucleoside triphosphate hydrolases"/>
    <property type="match status" value="1"/>
</dbReference>
<dbReference type="Gene3D" id="3.40.850.10">
    <property type="entry name" value="Kinesin motor domain"/>
    <property type="match status" value="1"/>
</dbReference>
<dbReference type="PRINTS" id="PR00380">
    <property type="entry name" value="KINESINHEAVY"/>
</dbReference>
<name>A0A9Q1JPN0_9CARY</name>
<gene>
    <name evidence="5" type="ORF">Cgig2_006346</name>
</gene>
<evidence type="ECO:0000313" key="6">
    <source>
        <dbReference type="Proteomes" id="UP001153076"/>
    </source>
</evidence>
<keyword evidence="1 2" id="KW-0505">Motor protein</keyword>
<dbReference type="GO" id="GO:0003777">
    <property type="term" value="F:microtubule motor activity"/>
    <property type="evidence" value="ECO:0007669"/>
    <property type="project" value="InterPro"/>
</dbReference>
<comment type="caution">
    <text evidence="5">The sequence shown here is derived from an EMBL/GenBank/DDBJ whole genome shotgun (WGS) entry which is preliminary data.</text>
</comment>
<dbReference type="GO" id="GO:0007018">
    <property type="term" value="P:microtubule-based movement"/>
    <property type="evidence" value="ECO:0007669"/>
    <property type="project" value="InterPro"/>
</dbReference>
<feature type="binding site" evidence="2">
    <location>
        <begin position="295"/>
        <end position="302"/>
    </location>
    <ligand>
        <name>ATP</name>
        <dbReference type="ChEBI" id="CHEBI:30616"/>
    </ligand>
</feature>
<reference evidence="5" key="1">
    <citation type="submission" date="2022-04" db="EMBL/GenBank/DDBJ databases">
        <title>Carnegiea gigantea Genome sequencing and assembly v2.</title>
        <authorList>
            <person name="Copetti D."/>
            <person name="Sanderson M.J."/>
            <person name="Burquez A."/>
            <person name="Wojciechowski M.F."/>
        </authorList>
    </citation>
    <scope>NUCLEOTIDE SEQUENCE</scope>
    <source>
        <strain evidence="5">SGP5-SGP5p</strain>
        <tissue evidence="5">Aerial part</tissue>
    </source>
</reference>
<dbReference type="Gene3D" id="1.20.1170.10">
    <property type="match status" value="1"/>
</dbReference>
<keyword evidence="6" id="KW-1185">Reference proteome</keyword>
<keyword evidence="2" id="KW-0067">ATP-binding</keyword>
<dbReference type="InterPro" id="IPR031852">
    <property type="entry name" value="Vik1/Cik1_MT-bd"/>
</dbReference>
<keyword evidence="3" id="KW-0175">Coiled coil</keyword>
<sequence>MRISSLNDMYKRLQEYNTSLQQYNSKLQSELAAANETLKGVEREKAVIVEEISRLRGQYNSLQDQLASFKVVYEVKGCFFAYMDYTLVSRASQEETAKQKEALANEMGSLRTELQKARDDSDRQLLQVVVLMEEVAKYEDYTGRSASQLDCLTMKSTELEVKCSPRDELVRALQTSDLSATEMRNQFEEQNILICDLQNRLADAEQRLIEGEKLRKKLHNAILELKGNIRVFCRVRPLLPDEGSNGDSKSKDKNTPYMFDKVFMPDASQEDVFLEVSQLVQSALDGYKVCIFAYGRTGSGKTFTMMGSPGNSENNGLVPRSLEQIFETRQSLQSQGWKYELQVSMLEIYNETIYDLLSTNKSSSTENNSSGKQYTIKHDAQGNTHVSDLTIVDVRSSKEVSYLLEKAAQSR</sequence>
<feature type="coiled-coil region" evidence="3">
    <location>
        <begin position="6"/>
        <end position="58"/>
    </location>
</feature>
<dbReference type="GO" id="GO:0005524">
    <property type="term" value="F:ATP binding"/>
    <property type="evidence" value="ECO:0007669"/>
    <property type="project" value="UniProtKB-UniRule"/>
</dbReference>
<dbReference type="InterPro" id="IPR036961">
    <property type="entry name" value="Kinesin_motor_dom_sf"/>
</dbReference>
<dbReference type="SMART" id="SM00129">
    <property type="entry name" value="KISc"/>
    <property type="match status" value="1"/>
</dbReference>
<accession>A0A9Q1JPN0</accession>
<keyword evidence="2" id="KW-0547">Nucleotide-binding</keyword>
<dbReference type="AlphaFoldDB" id="A0A9Q1JPN0"/>
<proteinExistence type="inferred from homology"/>
<organism evidence="5 6">
    <name type="scientific">Carnegiea gigantea</name>
    <dbReference type="NCBI Taxonomy" id="171969"/>
    <lineage>
        <taxon>Eukaryota</taxon>
        <taxon>Viridiplantae</taxon>
        <taxon>Streptophyta</taxon>
        <taxon>Embryophyta</taxon>
        <taxon>Tracheophyta</taxon>
        <taxon>Spermatophyta</taxon>
        <taxon>Magnoliopsida</taxon>
        <taxon>eudicotyledons</taxon>
        <taxon>Gunneridae</taxon>
        <taxon>Pentapetalae</taxon>
        <taxon>Caryophyllales</taxon>
        <taxon>Cactineae</taxon>
        <taxon>Cactaceae</taxon>
        <taxon>Cactoideae</taxon>
        <taxon>Echinocereeae</taxon>
        <taxon>Carnegiea</taxon>
    </lineage>
</organism>
<dbReference type="PANTHER" id="PTHR47972">
    <property type="entry name" value="KINESIN-LIKE PROTEIN KLP-3"/>
    <property type="match status" value="1"/>
</dbReference>
<dbReference type="Pfam" id="PF16796">
    <property type="entry name" value="Microtub_bd"/>
    <property type="match status" value="1"/>
</dbReference>
<evidence type="ECO:0000259" key="4">
    <source>
        <dbReference type="PROSITE" id="PS50067"/>
    </source>
</evidence>
<evidence type="ECO:0000256" key="1">
    <source>
        <dbReference type="ARBA" id="ARBA00023175"/>
    </source>
</evidence>
<dbReference type="InterPro" id="IPR027640">
    <property type="entry name" value="Kinesin-like_fam"/>
</dbReference>
<dbReference type="OrthoDB" id="1736327at2759"/>
<evidence type="ECO:0000256" key="2">
    <source>
        <dbReference type="PROSITE-ProRule" id="PRU00283"/>
    </source>
</evidence>
<dbReference type="GO" id="GO:0008017">
    <property type="term" value="F:microtubule binding"/>
    <property type="evidence" value="ECO:0007669"/>
    <property type="project" value="InterPro"/>
</dbReference>
<evidence type="ECO:0000256" key="3">
    <source>
        <dbReference type="SAM" id="Coils"/>
    </source>
</evidence>
<dbReference type="InterPro" id="IPR001752">
    <property type="entry name" value="Kinesin_motor_dom"/>
</dbReference>
<protein>
    <recommendedName>
        <fullName evidence="4">Kinesin motor domain-containing protein</fullName>
    </recommendedName>
</protein>
<feature type="domain" description="Kinesin motor" evidence="4">
    <location>
        <begin position="228"/>
        <end position="411"/>
    </location>
</feature>